<comment type="caution">
    <text evidence="3">The sequence shown here is derived from an EMBL/GenBank/DDBJ whole genome shotgun (WGS) entry which is preliminary data.</text>
</comment>
<keyword evidence="4" id="KW-1185">Reference proteome</keyword>
<dbReference type="AlphaFoldDB" id="A0A7W9SN30"/>
<evidence type="ECO:0000256" key="2">
    <source>
        <dbReference type="SAM" id="Phobius"/>
    </source>
</evidence>
<dbReference type="Proteomes" id="UP000520814">
    <property type="component" value="Unassembled WGS sequence"/>
</dbReference>
<feature type="region of interest" description="Disordered" evidence="1">
    <location>
        <begin position="46"/>
        <end position="65"/>
    </location>
</feature>
<organism evidence="3 4">
    <name type="scientific">Armatimonas rosea</name>
    <dbReference type="NCBI Taxonomy" id="685828"/>
    <lineage>
        <taxon>Bacteria</taxon>
        <taxon>Bacillati</taxon>
        <taxon>Armatimonadota</taxon>
        <taxon>Armatimonadia</taxon>
        <taxon>Armatimonadales</taxon>
        <taxon>Armatimonadaceae</taxon>
        <taxon>Armatimonas</taxon>
    </lineage>
</organism>
<reference evidence="3 4" key="1">
    <citation type="submission" date="2020-08" db="EMBL/GenBank/DDBJ databases">
        <title>Genomic Encyclopedia of Type Strains, Phase IV (KMG-IV): sequencing the most valuable type-strain genomes for metagenomic binning, comparative biology and taxonomic classification.</title>
        <authorList>
            <person name="Goeker M."/>
        </authorList>
    </citation>
    <scope>NUCLEOTIDE SEQUENCE [LARGE SCALE GENOMIC DNA]</scope>
    <source>
        <strain evidence="3 4">DSM 23562</strain>
    </source>
</reference>
<dbReference type="RefSeq" id="WP_184192506.1">
    <property type="nucleotide sequence ID" value="NZ_JACHGW010000001.1"/>
</dbReference>
<gene>
    <name evidence="3" type="ORF">HNQ39_000645</name>
</gene>
<keyword evidence="2" id="KW-0812">Transmembrane</keyword>
<keyword evidence="2" id="KW-0472">Membrane</keyword>
<accession>A0A7W9SN30</accession>
<protein>
    <submittedName>
        <fullName evidence="3">Uncharacterized protein</fullName>
    </submittedName>
</protein>
<dbReference type="EMBL" id="JACHGW010000001">
    <property type="protein sequence ID" value="MBB6048883.1"/>
    <property type="molecule type" value="Genomic_DNA"/>
</dbReference>
<evidence type="ECO:0000313" key="3">
    <source>
        <dbReference type="EMBL" id="MBB6048883.1"/>
    </source>
</evidence>
<name>A0A7W9SN30_ARMRO</name>
<keyword evidence="2" id="KW-1133">Transmembrane helix</keyword>
<evidence type="ECO:0000256" key="1">
    <source>
        <dbReference type="SAM" id="MobiDB-lite"/>
    </source>
</evidence>
<sequence>MKQPKRNPLLLYMAAGIAILFSVLMTRSIEKQSAGVEFELEPLKKPGTVTPQGDKIYASSGRVQPDPFAEPEEARKYMRKIALRYNSYRELPEADQRLFRGLGGGQGELIYAFMRKEALHLKTSTGTK</sequence>
<evidence type="ECO:0000313" key="4">
    <source>
        <dbReference type="Proteomes" id="UP000520814"/>
    </source>
</evidence>
<feature type="transmembrane region" description="Helical" evidence="2">
    <location>
        <begin position="9"/>
        <end position="29"/>
    </location>
</feature>
<proteinExistence type="predicted"/>